<comment type="caution">
    <text evidence="2">The sequence shown here is derived from an EMBL/GenBank/DDBJ whole genome shotgun (WGS) entry which is preliminary data.</text>
</comment>
<reference evidence="2 3" key="1">
    <citation type="submission" date="2020-08" db="EMBL/GenBank/DDBJ databases">
        <title>Genomic Encyclopedia of Type Strains, Phase IV (KMG-IV): sequencing the most valuable type-strain genomes for metagenomic binning, comparative biology and taxonomic classification.</title>
        <authorList>
            <person name="Goeker M."/>
        </authorList>
    </citation>
    <scope>NUCLEOTIDE SEQUENCE [LARGE SCALE GENOMIC DNA]</scope>
    <source>
        <strain evidence="2 3">DSM 28570</strain>
    </source>
</reference>
<dbReference type="InterPro" id="IPR009875">
    <property type="entry name" value="PilZ_domain"/>
</dbReference>
<keyword evidence="3" id="KW-1185">Reference proteome</keyword>
<evidence type="ECO:0000313" key="2">
    <source>
        <dbReference type="EMBL" id="MBB5347638.1"/>
    </source>
</evidence>
<proteinExistence type="predicted"/>
<dbReference type="AlphaFoldDB" id="A0A840UYA3"/>
<dbReference type="RefSeq" id="WP_183349565.1">
    <property type="nucleotide sequence ID" value="NZ_JACHEO010000005.1"/>
</dbReference>
<dbReference type="Pfam" id="PF07238">
    <property type="entry name" value="PilZ"/>
    <property type="match status" value="1"/>
</dbReference>
<gene>
    <name evidence="2" type="ORF">HNQ81_001359</name>
</gene>
<name>A0A840UYA3_9BACT</name>
<organism evidence="2 3">
    <name type="scientific">Desulfoprunum benzoelyticum</name>
    <dbReference type="NCBI Taxonomy" id="1506996"/>
    <lineage>
        <taxon>Bacteria</taxon>
        <taxon>Pseudomonadati</taxon>
        <taxon>Thermodesulfobacteriota</taxon>
        <taxon>Desulfobulbia</taxon>
        <taxon>Desulfobulbales</taxon>
        <taxon>Desulfobulbaceae</taxon>
        <taxon>Desulfoprunum</taxon>
    </lineage>
</organism>
<dbReference type="EMBL" id="JACHEO010000005">
    <property type="protein sequence ID" value="MBB5347638.1"/>
    <property type="molecule type" value="Genomic_DNA"/>
</dbReference>
<accession>A0A840UYA3</accession>
<dbReference type="GO" id="GO:0035438">
    <property type="term" value="F:cyclic-di-GMP binding"/>
    <property type="evidence" value="ECO:0007669"/>
    <property type="project" value="InterPro"/>
</dbReference>
<dbReference type="SUPFAM" id="SSF141371">
    <property type="entry name" value="PilZ domain-like"/>
    <property type="match status" value="1"/>
</dbReference>
<feature type="domain" description="PilZ" evidence="1">
    <location>
        <begin position="2"/>
        <end position="87"/>
    </location>
</feature>
<protein>
    <recommendedName>
        <fullName evidence="1">PilZ domain-containing protein</fullName>
    </recommendedName>
</protein>
<evidence type="ECO:0000259" key="1">
    <source>
        <dbReference type="Pfam" id="PF07238"/>
    </source>
</evidence>
<evidence type="ECO:0000313" key="3">
    <source>
        <dbReference type="Proteomes" id="UP000539642"/>
    </source>
</evidence>
<dbReference type="Gene3D" id="2.40.10.220">
    <property type="entry name" value="predicted glycosyltransferase like domains"/>
    <property type="match status" value="1"/>
</dbReference>
<sequence length="112" mass="12587">MEKRRYQRMSINTLWADVSDGKRFYSGMVTDLSRFGLRLTDLPLKCDTSQRLSIVVSGQGKNFKMLARPCWTKNGGTGKSVGVEIMNASWGWTEFVISHEPSPADVRSEVAL</sequence>
<dbReference type="Proteomes" id="UP000539642">
    <property type="component" value="Unassembled WGS sequence"/>
</dbReference>